<reference evidence="2" key="1">
    <citation type="submission" date="2020-04" db="EMBL/GenBank/DDBJ databases">
        <authorList>
            <person name="Alioto T."/>
            <person name="Alioto T."/>
            <person name="Gomez Garrido J."/>
        </authorList>
    </citation>
    <scope>NUCLEOTIDE SEQUENCE</scope>
    <source>
        <strain evidence="2">A484AB</strain>
    </source>
</reference>
<sequence>MEWCEKEQKLKERRGKKIPICVAISSTYTILCREAEHKWKNFHSDLYDKSQQYHLLYEDGQQAVFIPAEGLLDDENVDDDCDIIFVPSVRTLSNVSDDGQENDKPAKRPRHNSSISIDLTTAPTQDDRYNNEQSAVPSDDMAKESSESPPSIVGIVKMLAEKVDPSDKQLFIVLRRNAQLNRVLSIWSREIKRKPVSS</sequence>
<organism evidence="2 3">
    <name type="scientific">Paramuricea clavata</name>
    <name type="common">Red gorgonian</name>
    <name type="synonym">Violescent sea-whip</name>
    <dbReference type="NCBI Taxonomy" id="317549"/>
    <lineage>
        <taxon>Eukaryota</taxon>
        <taxon>Metazoa</taxon>
        <taxon>Cnidaria</taxon>
        <taxon>Anthozoa</taxon>
        <taxon>Octocorallia</taxon>
        <taxon>Malacalcyonacea</taxon>
        <taxon>Plexauridae</taxon>
        <taxon>Paramuricea</taxon>
    </lineage>
</organism>
<gene>
    <name evidence="2" type="ORF">PACLA_8A018166</name>
</gene>
<evidence type="ECO:0000313" key="2">
    <source>
        <dbReference type="EMBL" id="CAB4031165.1"/>
    </source>
</evidence>
<feature type="compositionally biased region" description="Polar residues" evidence="1">
    <location>
        <begin position="112"/>
        <end position="124"/>
    </location>
</feature>
<evidence type="ECO:0000256" key="1">
    <source>
        <dbReference type="SAM" id="MobiDB-lite"/>
    </source>
</evidence>
<name>A0A6S7JFP2_PARCT</name>
<dbReference type="AlphaFoldDB" id="A0A6S7JFP2"/>
<feature type="region of interest" description="Disordered" evidence="1">
    <location>
        <begin position="94"/>
        <end position="149"/>
    </location>
</feature>
<evidence type="ECO:0000313" key="3">
    <source>
        <dbReference type="Proteomes" id="UP001152795"/>
    </source>
</evidence>
<protein>
    <submittedName>
        <fullName evidence="2">Uncharacterized protein</fullName>
    </submittedName>
</protein>
<dbReference type="Proteomes" id="UP001152795">
    <property type="component" value="Unassembled WGS sequence"/>
</dbReference>
<dbReference type="EMBL" id="CACRXK020017402">
    <property type="protein sequence ID" value="CAB4031165.1"/>
    <property type="molecule type" value="Genomic_DNA"/>
</dbReference>
<proteinExistence type="predicted"/>
<accession>A0A6S7JFP2</accession>
<comment type="caution">
    <text evidence="2">The sequence shown here is derived from an EMBL/GenBank/DDBJ whole genome shotgun (WGS) entry which is preliminary data.</text>
</comment>
<keyword evidence="3" id="KW-1185">Reference proteome</keyword>